<dbReference type="Pfam" id="PF00588">
    <property type="entry name" value="SpoU_methylase"/>
    <property type="match status" value="1"/>
</dbReference>
<dbReference type="PANTHER" id="PTHR43191:SF2">
    <property type="entry name" value="RRNA METHYLTRANSFERASE 3, MITOCHONDRIAL"/>
    <property type="match status" value="1"/>
</dbReference>
<dbReference type="FunFam" id="3.40.1280.10:FF:000027">
    <property type="entry name" value="Putative tRNA/rRNA methyltransferase YsgA"/>
    <property type="match status" value="1"/>
</dbReference>
<evidence type="ECO:0000256" key="2">
    <source>
        <dbReference type="ARBA" id="ARBA00022679"/>
    </source>
</evidence>
<dbReference type="InterPro" id="IPR051259">
    <property type="entry name" value="rRNA_Methyltransferase"/>
</dbReference>
<dbReference type="Proteomes" id="UP001140949">
    <property type="component" value="Unassembled WGS sequence"/>
</dbReference>
<dbReference type="GO" id="GO:0032259">
    <property type="term" value="P:methylation"/>
    <property type="evidence" value="ECO:0007669"/>
    <property type="project" value="UniProtKB-KW"/>
</dbReference>
<dbReference type="EMBL" id="JANAVB010040817">
    <property type="protein sequence ID" value="KAJ6797642.1"/>
    <property type="molecule type" value="Genomic_DNA"/>
</dbReference>
<dbReference type="SUPFAM" id="SSF55315">
    <property type="entry name" value="L30e-like"/>
    <property type="match status" value="1"/>
</dbReference>
<organism evidence="4 5">
    <name type="scientific">Iris pallida</name>
    <name type="common">Sweet iris</name>
    <dbReference type="NCBI Taxonomy" id="29817"/>
    <lineage>
        <taxon>Eukaryota</taxon>
        <taxon>Viridiplantae</taxon>
        <taxon>Streptophyta</taxon>
        <taxon>Embryophyta</taxon>
        <taxon>Tracheophyta</taxon>
        <taxon>Spermatophyta</taxon>
        <taxon>Magnoliopsida</taxon>
        <taxon>Liliopsida</taxon>
        <taxon>Asparagales</taxon>
        <taxon>Iridaceae</taxon>
        <taxon>Iridoideae</taxon>
        <taxon>Irideae</taxon>
        <taxon>Iris</taxon>
    </lineage>
</organism>
<dbReference type="SUPFAM" id="SSF75217">
    <property type="entry name" value="alpha/beta knot"/>
    <property type="match status" value="1"/>
</dbReference>
<dbReference type="Gene3D" id="3.30.1330.30">
    <property type="match status" value="1"/>
</dbReference>
<dbReference type="GO" id="GO:0006396">
    <property type="term" value="P:RNA processing"/>
    <property type="evidence" value="ECO:0007669"/>
    <property type="project" value="InterPro"/>
</dbReference>
<comment type="caution">
    <text evidence="4">The sequence shown here is derived from an EMBL/GenBank/DDBJ whole genome shotgun (WGS) entry which is preliminary data.</text>
</comment>
<gene>
    <name evidence="4" type="ORF">M6B38_215780</name>
</gene>
<keyword evidence="2" id="KW-0808">Transferase</keyword>
<dbReference type="InterPro" id="IPR001537">
    <property type="entry name" value="SpoU_MeTrfase"/>
</dbReference>
<dbReference type="GO" id="GO:0008173">
    <property type="term" value="F:RNA methyltransferase activity"/>
    <property type="evidence" value="ECO:0007669"/>
    <property type="project" value="InterPro"/>
</dbReference>
<keyword evidence="1 4" id="KW-0489">Methyltransferase</keyword>
<dbReference type="InterPro" id="IPR029028">
    <property type="entry name" value="Alpha/beta_knot_MTases"/>
</dbReference>
<keyword evidence="5" id="KW-1185">Reference proteome</keyword>
<dbReference type="AlphaFoldDB" id="A0AAX6E0P8"/>
<dbReference type="InterPro" id="IPR029026">
    <property type="entry name" value="tRNA_m1G_MTases_N"/>
</dbReference>
<accession>A0AAX6E0P8</accession>
<reference evidence="4" key="2">
    <citation type="submission" date="2023-04" db="EMBL/GenBank/DDBJ databases">
        <authorList>
            <person name="Bruccoleri R.E."/>
            <person name="Oakeley E.J."/>
            <person name="Faust A.-M."/>
            <person name="Dessus-Babus S."/>
            <person name="Altorfer M."/>
            <person name="Burckhardt D."/>
            <person name="Oertli M."/>
            <person name="Naumann U."/>
            <person name="Petersen F."/>
            <person name="Wong J."/>
        </authorList>
    </citation>
    <scope>NUCLEOTIDE SEQUENCE</scope>
    <source>
        <strain evidence="4">GSM-AAB239-AS_SAM_17_03QT</strain>
        <tissue evidence="4">Leaf</tissue>
    </source>
</reference>
<evidence type="ECO:0000256" key="1">
    <source>
        <dbReference type="ARBA" id="ARBA00022603"/>
    </source>
</evidence>
<protein>
    <submittedName>
        <fullName evidence="4">SpoU rRNA Methylase family protein</fullName>
    </submittedName>
</protein>
<dbReference type="Gene3D" id="3.40.1280.10">
    <property type="match status" value="1"/>
</dbReference>
<dbReference type="PANTHER" id="PTHR43191">
    <property type="entry name" value="RRNA METHYLTRANSFERASE 3"/>
    <property type="match status" value="1"/>
</dbReference>
<dbReference type="InterPro" id="IPR029064">
    <property type="entry name" value="Ribosomal_eL30-like_sf"/>
</dbReference>
<name>A0AAX6E0P8_IRIPA</name>
<reference evidence="4" key="1">
    <citation type="journal article" date="2023" name="GigaByte">
        <title>Genome assembly of the bearded iris, Iris pallida Lam.</title>
        <authorList>
            <person name="Bruccoleri R.E."/>
            <person name="Oakeley E.J."/>
            <person name="Faust A.M.E."/>
            <person name="Altorfer M."/>
            <person name="Dessus-Babus S."/>
            <person name="Burckhardt D."/>
            <person name="Oertli M."/>
            <person name="Naumann U."/>
            <person name="Petersen F."/>
            <person name="Wong J."/>
        </authorList>
    </citation>
    <scope>NUCLEOTIDE SEQUENCE</scope>
    <source>
        <strain evidence="4">GSM-AAB239-AS_SAM_17_03QT</strain>
    </source>
</reference>
<dbReference type="CDD" id="cd18095">
    <property type="entry name" value="SpoU-like_rRNA-MTase"/>
    <property type="match status" value="1"/>
</dbReference>
<feature type="domain" description="tRNA/rRNA methyltransferase SpoU type" evidence="3">
    <location>
        <begin position="176"/>
        <end position="324"/>
    </location>
</feature>
<proteinExistence type="predicted"/>
<dbReference type="GO" id="GO:0003723">
    <property type="term" value="F:RNA binding"/>
    <property type="evidence" value="ECO:0007669"/>
    <property type="project" value="InterPro"/>
</dbReference>
<evidence type="ECO:0000313" key="4">
    <source>
        <dbReference type="EMBL" id="KAJ6797642.1"/>
    </source>
</evidence>
<evidence type="ECO:0000259" key="3">
    <source>
        <dbReference type="Pfam" id="PF00588"/>
    </source>
</evidence>
<evidence type="ECO:0000313" key="5">
    <source>
        <dbReference type="Proteomes" id="UP001140949"/>
    </source>
</evidence>
<sequence>MMLMAASSPPVIIVRWSGGRGRAAAAPLEAAAGDGRRKQMEKRRRGTITSTSNPLVKHCVKLRQSSSYRRSQSSALVVGLAPIMEICQYQDFKVDEPPIVDCLLLLDGTEIPEVFNDSYSSVLHVSPNVMKKLSGMQSVESTEGIAILRLPSSFYDMNVNQEEGVYGNWFPSPHRILVLDGIQDPGNLGTLLRSALALKWDGVFLLPGCCDPFNEKVLRAARGASFQLPLVYGNWSHLNSMRSRFQMKMLAGHPENNSEGLTKTSSLSRALADSLRGEPLCLVLGSEGSGLSEQTLQCCELVSIAMAGLFDSLNVSVAGGIFLYMLQPQHHK</sequence>